<reference evidence="3 4" key="1">
    <citation type="submission" date="2022-12" db="EMBL/GenBank/DDBJ databases">
        <title>Chromosome-scale assembly of the Ensete ventricosum genome.</title>
        <authorList>
            <person name="Dussert Y."/>
            <person name="Stocks J."/>
            <person name="Wendawek A."/>
            <person name="Woldeyes F."/>
            <person name="Nichols R.A."/>
            <person name="Borrell J.S."/>
        </authorList>
    </citation>
    <scope>NUCLEOTIDE SEQUENCE [LARGE SCALE GENOMIC DNA]</scope>
    <source>
        <strain evidence="4">cv. Maze</strain>
        <tissue evidence="3">Seeds</tissue>
    </source>
</reference>
<feature type="region of interest" description="Disordered" evidence="1">
    <location>
        <begin position="190"/>
        <end position="209"/>
    </location>
</feature>
<organism evidence="3 4">
    <name type="scientific">Ensete ventricosum</name>
    <name type="common">Abyssinian banana</name>
    <name type="synonym">Musa ensete</name>
    <dbReference type="NCBI Taxonomy" id="4639"/>
    <lineage>
        <taxon>Eukaryota</taxon>
        <taxon>Viridiplantae</taxon>
        <taxon>Streptophyta</taxon>
        <taxon>Embryophyta</taxon>
        <taxon>Tracheophyta</taxon>
        <taxon>Spermatophyta</taxon>
        <taxon>Magnoliopsida</taxon>
        <taxon>Liliopsida</taxon>
        <taxon>Zingiberales</taxon>
        <taxon>Musaceae</taxon>
        <taxon>Ensete</taxon>
    </lineage>
</organism>
<evidence type="ECO:0000259" key="2">
    <source>
        <dbReference type="PROSITE" id="PS50829"/>
    </source>
</evidence>
<comment type="caution">
    <text evidence="3">The sequence shown here is derived from an EMBL/GenBank/DDBJ whole genome shotgun (WGS) entry which is preliminary data.</text>
</comment>
<dbReference type="EMBL" id="JAQQAF010000003">
    <property type="protein sequence ID" value="KAJ8499315.1"/>
    <property type="molecule type" value="Genomic_DNA"/>
</dbReference>
<protein>
    <recommendedName>
        <fullName evidence="2">GYF domain-containing protein</fullName>
    </recommendedName>
</protein>
<dbReference type="SUPFAM" id="SSF55277">
    <property type="entry name" value="GYF domain"/>
    <property type="match status" value="1"/>
</dbReference>
<proteinExistence type="predicted"/>
<sequence length="1605" mass="179269">MASGNVDPPEDLLYSKSSEEAWAGNDSLAGKDSDEKNPLMGFLDAVKDQVTSENSIPLSPQWLYAKPSDSKDTRLQSSASSGTLLDIIQKDMWRLDRSQDKKEWIRNACDIDFSCCWREEERETSLLGRKERKKEGDCETEFRKSDCRPDNILLRESADSRISTSSDKFHEVPNRGTGYENCRDSKWSSRWGPEDKEKEMRTEKKVDAEKEDSHVEKQFFIASFHPLFGSDSRDKWRPRHRQDVYSVGSSVIRAAPGFGLERLSTEDSNVGFARGRGRSDSVLGLQFGRSSVADPIGATPGNKLVFRYPRGKLLDIFRKQKTVIDATLERFVEVPPITESSFVTPLAFVIPDAEEEVLLKDIWKGKVMSSEASSSCERMARDNKIGIGDGDKTLVEKKLARKEPFTNSEELNYDHEEQKAVNTLINLVGFNGLTQKIADHEVSHDKSVSISKITNSQINDGQIEVVTVDDESSHVDIQKDIKLEGEDLTVSDFIAKLPDESYPLFDSSFVDAIPRINKLKNSKAEMNPSEQGTPEELSLFYMDPQGDIQGPFLGADIISWFEQGFFGTDLPVCLSDDPDGTPFQPLGEVMPHLKLEFHSGPDICSGEKSETLDATRSDLESCIPSSHDTGVFSTPNNQKGALSSDSLDHHVKYDVPESEAFTDLNKNSLSFASLETPPGATGEDSFHDLTRRDAEVVLYKGRSMSDVGKQSGKFANDHIALISSPNNHQFMVPEAGTTSFAGNHIPRDNNLDPFRLLWSELEGTQQKLPLSSNIAGSAENLIGNCDYSRNSFPFDLNQEQFNLISDFPIANNSLSKNYRRSNSLNIIPDMFDANNMSQIEADSSRFGLEQRLLFQQLQMKELQQQCLLAHQNVELSGTPLDQVHGPMHQHHHVHQQPVEDLEHMLKFQFEQLQHLDMLQQQHQLRQQQTQLHEHQIQLLQHRLHHEPQPQQSQQQMYLERLLHRQLLEAGFGTSNIDPHGINMFDQVRFRQQLLKESQQTHNLSLHHDSAIDQLIQANLGLNIQRQSHNGLLDVLSHSNQRLVPPIEQQFLLGLQLGQLQAQVSPASTKLSGMEEERRIGGVWSVCESGQFIRTALGPHQDFSARSSQPDFMQAPKGPLFEQPSYVQPNMLFHERMQRGPYEQGSHPLDRLHMHAGTPGLNLELINALARVQGLDAHEHLNQLHTSGQVGQLPSIVHSHQNQISNDLTGANLDVSERHRFEPKRQLSADLMESHLKHLPVEAEKQRGINISHSVEDPNVWTSFVGNDRSSAHDQEMLLRSQQPLGVYSTPSSNEHGHTSWLYSQHCLEHSFNLNMDIVGLSGSMSEGSLFPEASPPRNEQLINKNLEGSVNVIQSGRRPSLRSGSATLIEQKHFLSEGVENRKMPGLKGSSRTQSALNMQDSGVMQAIGGGHEDVNVDKLFRHDSSSMAVRGLSFNNYETGTDSTLIEGMGNNMISSDISKGDDNSFLADNCDPHSTLSVAGCDLASKQSAKAMNPTNGSYEGGCLNFGGNSTSYVSETSISDKKDFRFRRTSSSSDADVAEPSFSDSLKSTKKTMPEPESLEVISSGKSAKKKGKKGRQIDPSLLGFKVHSNRILMGEIQRPDD</sequence>
<dbReference type="PANTHER" id="PTHR46992">
    <property type="entry name" value="GYF DOMAIN-CONTAINING PROTEIN"/>
    <property type="match status" value="1"/>
</dbReference>
<feature type="domain" description="GYF" evidence="2">
    <location>
        <begin position="536"/>
        <end position="587"/>
    </location>
</feature>
<name>A0AAV8PSN4_ENSVE</name>
<feature type="region of interest" description="Disordered" evidence="1">
    <location>
        <begin position="1532"/>
        <end position="1584"/>
    </location>
</feature>
<dbReference type="InterPro" id="IPR003169">
    <property type="entry name" value="GYF"/>
</dbReference>
<evidence type="ECO:0000313" key="3">
    <source>
        <dbReference type="EMBL" id="KAJ8499315.1"/>
    </source>
</evidence>
<feature type="region of interest" description="Disordered" evidence="1">
    <location>
        <begin position="52"/>
        <end position="79"/>
    </location>
</feature>
<dbReference type="Gene3D" id="3.30.1490.40">
    <property type="match status" value="1"/>
</dbReference>
<keyword evidence="4" id="KW-1185">Reference proteome</keyword>
<dbReference type="Proteomes" id="UP001222027">
    <property type="component" value="Unassembled WGS sequence"/>
</dbReference>
<dbReference type="Pfam" id="PF02213">
    <property type="entry name" value="GYF"/>
    <property type="match status" value="1"/>
</dbReference>
<dbReference type="InterPro" id="IPR035445">
    <property type="entry name" value="GYF-like_dom_sf"/>
</dbReference>
<dbReference type="SMART" id="SM00444">
    <property type="entry name" value="GYF"/>
    <property type="match status" value="1"/>
</dbReference>
<accession>A0AAV8PSN4</accession>
<dbReference type="PROSITE" id="PS50829">
    <property type="entry name" value="GYF"/>
    <property type="match status" value="1"/>
</dbReference>
<dbReference type="PANTHER" id="PTHR46992:SF1">
    <property type="entry name" value="GYF DOMAIN-CONTAINING PROTEIN"/>
    <property type="match status" value="1"/>
</dbReference>
<gene>
    <name evidence="3" type="ORF">OPV22_009867</name>
</gene>
<evidence type="ECO:0000313" key="4">
    <source>
        <dbReference type="Proteomes" id="UP001222027"/>
    </source>
</evidence>
<dbReference type="CDD" id="cd00072">
    <property type="entry name" value="GYF"/>
    <property type="match status" value="1"/>
</dbReference>
<evidence type="ECO:0000256" key="1">
    <source>
        <dbReference type="SAM" id="MobiDB-lite"/>
    </source>
</evidence>